<accession>A0ABU8M3X0</accession>
<dbReference type="InterPro" id="IPR050248">
    <property type="entry name" value="Polysacc_deacetylase_ArnD"/>
</dbReference>
<dbReference type="SUPFAM" id="SSF88713">
    <property type="entry name" value="Glycoside hydrolase/deacetylase"/>
    <property type="match status" value="1"/>
</dbReference>
<organism evidence="2 3">
    <name type="scientific">Actinomycetospora flava</name>
    <dbReference type="NCBI Taxonomy" id="3129232"/>
    <lineage>
        <taxon>Bacteria</taxon>
        <taxon>Bacillati</taxon>
        <taxon>Actinomycetota</taxon>
        <taxon>Actinomycetes</taxon>
        <taxon>Pseudonocardiales</taxon>
        <taxon>Pseudonocardiaceae</taxon>
        <taxon>Actinomycetospora</taxon>
    </lineage>
</organism>
<dbReference type="EMBL" id="JBBEGM010000004">
    <property type="protein sequence ID" value="MEJ2862038.1"/>
    <property type="molecule type" value="Genomic_DNA"/>
</dbReference>
<comment type="caution">
    <text evidence="2">The sequence shown here is derived from an EMBL/GenBank/DDBJ whole genome shotgun (WGS) entry which is preliminary data.</text>
</comment>
<dbReference type="PANTHER" id="PTHR10587:SF137">
    <property type="entry name" value="4-DEOXY-4-FORMAMIDO-L-ARABINOSE-PHOSPHOUNDECAPRENOL DEFORMYLASE ARND-RELATED"/>
    <property type="match status" value="1"/>
</dbReference>
<gene>
    <name evidence="2" type="ORF">WCD58_12780</name>
</gene>
<protein>
    <submittedName>
        <fullName evidence="2">Polysaccharide deacetylase family protein</fullName>
    </submittedName>
</protein>
<proteinExistence type="predicted"/>
<feature type="domain" description="NodB homology" evidence="1">
    <location>
        <begin position="26"/>
        <end position="209"/>
    </location>
</feature>
<dbReference type="InterPro" id="IPR002509">
    <property type="entry name" value="NODB_dom"/>
</dbReference>
<dbReference type="InterPro" id="IPR011330">
    <property type="entry name" value="Glyco_hydro/deAcase_b/a-brl"/>
</dbReference>
<dbReference type="Proteomes" id="UP001369736">
    <property type="component" value="Unassembled WGS sequence"/>
</dbReference>
<evidence type="ECO:0000313" key="3">
    <source>
        <dbReference type="Proteomes" id="UP001369736"/>
    </source>
</evidence>
<keyword evidence="3" id="KW-1185">Reference proteome</keyword>
<name>A0ABU8M3X0_9PSEU</name>
<dbReference type="Gene3D" id="3.20.20.370">
    <property type="entry name" value="Glycoside hydrolase/deacetylase"/>
    <property type="match status" value="1"/>
</dbReference>
<dbReference type="Pfam" id="PF01522">
    <property type="entry name" value="Polysacc_deac_1"/>
    <property type="match status" value="1"/>
</dbReference>
<evidence type="ECO:0000313" key="2">
    <source>
        <dbReference type="EMBL" id="MEJ2862038.1"/>
    </source>
</evidence>
<dbReference type="PANTHER" id="PTHR10587">
    <property type="entry name" value="GLYCOSYL TRANSFERASE-RELATED"/>
    <property type="match status" value="1"/>
</dbReference>
<dbReference type="PROSITE" id="PS51677">
    <property type="entry name" value="NODB"/>
    <property type="match status" value="1"/>
</dbReference>
<dbReference type="RefSeq" id="WP_337703340.1">
    <property type="nucleotide sequence ID" value="NZ_JBBEGM010000004.1"/>
</dbReference>
<sequence>MTLPLVAALGPVLRGRVLFAVPTRAPRFALTVDDGPDPATTPALLEVLARHGARATFFLLGERATEHPGLVARIAAAGHELGNHTWRDEPTWRLPLDEFAAKLADTQRALEEHGPVRWFRPGSGWPTARHLAITEGAGLRCVLGTAVAISGAGAGTAGSAARLDAVVRRGSVLVLHEGPGRAAVPGTVDALLARTAARGLAAVTLSELA</sequence>
<reference evidence="2 3" key="1">
    <citation type="submission" date="2024-03" db="EMBL/GenBank/DDBJ databases">
        <title>Actinomycetospora sp. OC33-EN07, a novel actinomycete isolated from wild orchid (Aerides multiflora).</title>
        <authorList>
            <person name="Suriyachadkun C."/>
        </authorList>
    </citation>
    <scope>NUCLEOTIDE SEQUENCE [LARGE SCALE GENOMIC DNA]</scope>
    <source>
        <strain evidence="2 3">OC33-EN07</strain>
    </source>
</reference>
<evidence type="ECO:0000259" key="1">
    <source>
        <dbReference type="PROSITE" id="PS51677"/>
    </source>
</evidence>